<evidence type="ECO:0000313" key="9">
    <source>
        <dbReference type="Proteomes" id="UP000661077"/>
    </source>
</evidence>
<accession>A0ABS1WV50</accession>
<proteinExistence type="predicted"/>
<feature type="transmembrane region" description="Helical" evidence="7">
    <location>
        <begin position="266"/>
        <end position="290"/>
    </location>
</feature>
<dbReference type="PANTHER" id="PTHR30213">
    <property type="entry name" value="INNER MEMBRANE PROTEIN YHJD"/>
    <property type="match status" value="1"/>
</dbReference>
<comment type="subcellular location">
    <subcellularLocation>
        <location evidence="1">Cell membrane</location>
        <topology evidence="1">Multi-pass membrane protein</topology>
    </subcellularLocation>
</comment>
<sequence length="332" mass="35560">MARHASPGGAGVEHRGRSAERPQDIPARGWWDIVLRVKKEMTADNVDIIAGGLALYALLAVFPALAAAVSIYGLFASPADIANQMQQVSAVLPQDAAGILQQQLTQLSQHPQDRLSIGIIVGIALALWSARKGMVALITATNVAYDEEEKRGFFKQLLVSLAFTIGAVIGFLAVLLLGVAVPLVLSMLPLGPAAEIVLLLARWALLFGVAVLGLAIVYRFAPDRHEARWRWVTPGSLIASTLWLIGSALFALYVRNSDSYGETYGAIGGVIVLLMWFYLSGFIVILGAEINSELERQTRRDTTTGAPKPQGARGAYSADTVGPSAKEMKNES</sequence>
<evidence type="ECO:0000313" key="8">
    <source>
        <dbReference type="EMBL" id="MBM0104834.1"/>
    </source>
</evidence>
<keyword evidence="2" id="KW-1003">Cell membrane</keyword>
<comment type="caution">
    <text evidence="8">The sequence shown here is derived from an EMBL/GenBank/DDBJ whole genome shotgun (WGS) entry which is preliminary data.</text>
</comment>
<keyword evidence="9" id="KW-1185">Reference proteome</keyword>
<evidence type="ECO:0000256" key="2">
    <source>
        <dbReference type="ARBA" id="ARBA00022475"/>
    </source>
</evidence>
<feature type="transmembrane region" description="Helical" evidence="7">
    <location>
        <begin position="232"/>
        <end position="254"/>
    </location>
</feature>
<evidence type="ECO:0000256" key="5">
    <source>
        <dbReference type="ARBA" id="ARBA00023136"/>
    </source>
</evidence>
<dbReference type="InterPro" id="IPR017039">
    <property type="entry name" value="Virul_fac_BrkB"/>
</dbReference>
<dbReference type="EMBL" id="JAEVLS010000002">
    <property type="protein sequence ID" value="MBM0104834.1"/>
    <property type="molecule type" value="Genomic_DNA"/>
</dbReference>
<feature type="compositionally biased region" description="Basic and acidic residues" evidence="6">
    <location>
        <begin position="12"/>
        <end position="21"/>
    </location>
</feature>
<dbReference type="PANTHER" id="PTHR30213:SF0">
    <property type="entry name" value="UPF0761 MEMBRANE PROTEIN YIHY"/>
    <property type="match status" value="1"/>
</dbReference>
<feature type="region of interest" description="Disordered" evidence="6">
    <location>
        <begin position="297"/>
        <end position="332"/>
    </location>
</feature>
<gene>
    <name evidence="8" type="ORF">JM946_08745</name>
</gene>
<dbReference type="Pfam" id="PF03631">
    <property type="entry name" value="Virul_fac_BrkB"/>
    <property type="match status" value="1"/>
</dbReference>
<feature type="region of interest" description="Disordered" evidence="6">
    <location>
        <begin position="1"/>
        <end position="21"/>
    </location>
</feature>
<keyword evidence="3 7" id="KW-0812">Transmembrane</keyword>
<feature type="transmembrane region" description="Helical" evidence="7">
    <location>
        <begin position="196"/>
        <end position="220"/>
    </location>
</feature>
<keyword evidence="5 7" id="KW-0472">Membrane</keyword>
<feature type="transmembrane region" description="Helical" evidence="7">
    <location>
        <begin position="48"/>
        <end position="75"/>
    </location>
</feature>
<protein>
    <submittedName>
        <fullName evidence="8">YihY/virulence factor BrkB family protein</fullName>
    </submittedName>
</protein>
<evidence type="ECO:0000256" key="3">
    <source>
        <dbReference type="ARBA" id="ARBA00022692"/>
    </source>
</evidence>
<evidence type="ECO:0000256" key="4">
    <source>
        <dbReference type="ARBA" id="ARBA00022989"/>
    </source>
</evidence>
<dbReference type="NCBIfam" id="TIGR00765">
    <property type="entry name" value="yihY_not_rbn"/>
    <property type="match status" value="1"/>
</dbReference>
<evidence type="ECO:0000256" key="1">
    <source>
        <dbReference type="ARBA" id="ARBA00004651"/>
    </source>
</evidence>
<evidence type="ECO:0000256" key="7">
    <source>
        <dbReference type="SAM" id="Phobius"/>
    </source>
</evidence>
<dbReference type="PIRSF" id="PIRSF035875">
    <property type="entry name" value="RNase_BN"/>
    <property type="match status" value="1"/>
</dbReference>
<dbReference type="Proteomes" id="UP000661077">
    <property type="component" value="Unassembled WGS sequence"/>
</dbReference>
<keyword evidence="4 7" id="KW-1133">Transmembrane helix</keyword>
<evidence type="ECO:0000256" key="6">
    <source>
        <dbReference type="SAM" id="MobiDB-lite"/>
    </source>
</evidence>
<reference evidence="8 9" key="1">
    <citation type="journal article" date="2021" name="Int. J. Syst. Evol. Microbiol.">
        <title>Steroidobacter gossypii sp. nov., isolated from soil of cotton cropping field.</title>
        <authorList>
            <person name="Huang R."/>
            <person name="Yang S."/>
            <person name="Zhen C."/>
            <person name="Liu W."/>
        </authorList>
    </citation>
    <scope>NUCLEOTIDE SEQUENCE [LARGE SCALE GENOMIC DNA]</scope>
    <source>
        <strain evidence="8 9">S1-65</strain>
    </source>
</reference>
<organism evidence="8 9">
    <name type="scientific">Steroidobacter gossypii</name>
    <dbReference type="NCBI Taxonomy" id="2805490"/>
    <lineage>
        <taxon>Bacteria</taxon>
        <taxon>Pseudomonadati</taxon>
        <taxon>Pseudomonadota</taxon>
        <taxon>Gammaproteobacteria</taxon>
        <taxon>Steroidobacterales</taxon>
        <taxon>Steroidobacteraceae</taxon>
        <taxon>Steroidobacter</taxon>
    </lineage>
</organism>
<name>A0ABS1WV50_9GAMM</name>
<feature type="transmembrane region" description="Helical" evidence="7">
    <location>
        <begin position="117"/>
        <end position="145"/>
    </location>
</feature>
<feature type="transmembrane region" description="Helical" evidence="7">
    <location>
        <begin position="157"/>
        <end position="184"/>
    </location>
</feature>